<evidence type="ECO:0000256" key="1">
    <source>
        <dbReference type="SAM" id="MobiDB-lite"/>
    </source>
</evidence>
<proteinExistence type="predicted"/>
<protein>
    <recommendedName>
        <fullName evidence="2">Clr5 domain-containing protein</fullName>
    </recommendedName>
</protein>
<dbReference type="GeneID" id="19161909"/>
<evidence type="ECO:0000313" key="3">
    <source>
        <dbReference type="EMBL" id="EXJ83424.1"/>
    </source>
</evidence>
<dbReference type="Proteomes" id="UP000019484">
    <property type="component" value="Unassembled WGS sequence"/>
</dbReference>
<dbReference type="OrthoDB" id="5986190at2759"/>
<feature type="compositionally biased region" description="Basic and acidic residues" evidence="1">
    <location>
        <begin position="98"/>
        <end position="124"/>
    </location>
</feature>
<dbReference type="InterPro" id="IPR025676">
    <property type="entry name" value="Clr5_dom"/>
</dbReference>
<dbReference type="eggNOG" id="ENOG502SJRB">
    <property type="taxonomic scope" value="Eukaryota"/>
</dbReference>
<evidence type="ECO:0000259" key="2">
    <source>
        <dbReference type="Pfam" id="PF14420"/>
    </source>
</evidence>
<comment type="caution">
    <text evidence="3">The sequence shown here is derived from an EMBL/GenBank/DDBJ whole genome shotgun (WGS) entry which is preliminary data.</text>
</comment>
<feature type="domain" description="Clr5" evidence="2">
    <location>
        <begin position="16"/>
        <end position="68"/>
    </location>
</feature>
<feature type="region of interest" description="Disordered" evidence="1">
    <location>
        <begin position="81"/>
        <end position="153"/>
    </location>
</feature>
<name>W9YMD6_9EURO</name>
<dbReference type="PANTHER" id="PTHR38788:SF3">
    <property type="entry name" value="CLR5 DOMAIN-CONTAINING PROTEIN"/>
    <property type="match status" value="1"/>
</dbReference>
<sequence length="487" mass="54924">MASEDESQAFDTNHEDKDWEAQKENFRKCYLDDNMTRVEAAQYMKDHFDFDATPRQWERKIKQWGFTKYSSRDERMQQIAQTGKSIFDISRPGRRPRSRTDERGNLHPHEDRNLRRFAKREVTRSRSRSRSQSFTSRPHPQLKDELQPGPSNAVIDQTYNLKLSNPALLHPPSNGAFNIAATPATGDQEEPIQLHYLREEKSPGSGEAREPDILLTVDNDEAWPEAPLPELSDQFDLANQQDPYQAFSDSLLSTHGLVDGDLHDETLQYPLDGSEPPFDFPIAEQTMSTSAGFDPFAMSRSNMGINPDALSNILLPTQQMYGTAVLQQVPNASSSSNLTNPPLLTFDLVDMDSSTMLSPTQTTPFPDMPDMPGPDPDLSLAENGPLHNDVMPLVEDYTRAVHTAALWCLGDQQYAGQVAHKLTASLEQPEQIFKARLAVVLENFAKSQQRAFQSMRDTCSKLRQKNAMLESMIKDGEYEAVPPVMSF</sequence>
<dbReference type="EMBL" id="AMWN01000006">
    <property type="protein sequence ID" value="EXJ83424.1"/>
    <property type="molecule type" value="Genomic_DNA"/>
</dbReference>
<evidence type="ECO:0000313" key="4">
    <source>
        <dbReference type="Proteomes" id="UP000019484"/>
    </source>
</evidence>
<dbReference type="PANTHER" id="PTHR38788">
    <property type="entry name" value="CLR5 DOMAIN-CONTAINING PROTEIN"/>
    <property type="match status" value="1"/>
</dbReference>
<dbReference type="Pfam" id="PF14420">
    <property type="entry name" value="Clr5"/>
    <property type="match status" value="1"/>
</dbReference>
<dbReference type="AlphaFoldDB" id="W9YMD6"/>
<gene>
    <name evidence="3" type="ORF">A1O1_07047</name>
</gene>
<dbReference type="HOGENOM" id="CLU_535444_0_0_1"/>
<reference evidence="3 4" key="1">
    <citation type="submission" date="2013-03" db="EMBL/GenBank/DDBJ databases">
        <title>The Genome Sequence of Capronia coronata CBS 617.96.</title>
        <authorList>
            <consortium name="The Broad Institute Genomics Platform"/>
            <person name="Cuomo C."/>
            <person name="de Hoog S."/>
            <person name="Gorbushina A."/>
            <person name="Walker B."/>
            <person name="Young S.K."/>
            <person name="Zeng Q."/>
            <person name="Gargeya S."/>
            <person name="Fitzgerald M."/>
            <person name="Haas B."/>
            <person name="Abouelleil A."/>
            <person name="Allen A.W."/>
            <person name="Alvarado L."/>
            <person name="Arachchi H.M."/>
            <person name="Berlin A.M."/>
            <person name="Chapman S.B."/>
            <person name="Gainer-Dewar J."/>
            <person name="Goldberg J."/>
            <person name="Griggs A."/>
            <person name="Gujja S."/>
            <person name="Hansen M."/>
            <person name="Howarth C."/>
            <person name="Imamovic A."/>
            <person name="Ireland A."/>
            <person name="Larimer J."/>
            <person name="McCowan C."/>
            <person name="Murphy C."/>
            <person name="Pearson M."/>
            <person name="Poon T.W."/>
            <person name="Priest M."/>
            <person name="Roberts A."/>
            <person name="Saif S."/>
            <person name="Shea T."/>
            <person name="Sisk P."/>
            <person name="Sykes S."/>
            <person name="Wortman J."/>
            <person name="Nusbaum C."/>
            <person name="Birren B."/>
        </authorList>
    </citation>
    <scope>NUCLEOTIDE SEQUENCE [LARGE SCALE GENOMIC DNA]</scope>
    <source>
        <strain evidence="3 4">CBS 617.96</strain>
    </source>
</reference>
<organism evidence="3 4">
    <name type="scientific">Capronia coronata CBS 617.96</name>
    <dbReference type="NCBI Taxonomy" id="1182541"/>
    <lineage>
        <taxon>Eukaryota</taxon>
        <taxon>Fungi</taxon>
        <taxon>Dikarya</taxon>
        <taxon>Ascomycota</taxon>
        <taxon>Pezizomycotina</taxon>
        <taxon>Eurotiomycetes</taxon>
        <taxon>Chaetothyriomycetidae</taxon>
        <taxon>Chaetothyriales</taxon>
        <taxon>Herpotrichiellaceae</taxon>
        <taxon>Capronia</taxon>
    </lineage>
</organism>
<dbReference type="RefSeq" id="XP_007726110.1">
    <property type="nucleotide sequence ID" value="XM_007727920.1"/>
</dbReference>
<keyword evidence="4" id="KW-1185">Reference proteome</keyword>
<accession>W9YMD6</accession>